<keyword evidence="4" id="KW-1185">Reference proteome</keyword>
<keyword evidence="1" id="KW-0732">Signal</keyword>
<comment type="caution">
    <text evidence="3">The sequence shown here is derived from an EMBL/GenBank/DDBJ whole genome shotgun (WGS) entry which is preliminary data.</text>
</comment>
<name>A0ABR3VCG2_HUMIN</name>
<evidence type="ECO:0000313" key="3">
    <source>
        <dbReference type="EMBL" id="KAL1839528.1"/>
    </source>
</evidence>
<reference evidence="3 4" key="1">
    <citation type="journal article" date="2024" name="Commun. Biol.">
        <title>Comparative genomic analysis of thermophilic fungi reveals convergent evolutionary adaptations and gene losses.</title>
        <authorList>
            <person name="Steindorff A.S."/>
            <person name="Aguilar-Pontes M.V."/>
            <person name="Robinson A.J."/>
            <person name="Andreopoulos B."/>
            <person name="LaButti K."/>
            <person name="Kuo A."/>
            <person name="Mondo S."/>
            <person name="Riley R."/>
            <person name="Otillar R."/>
            <person name="Haridas S."/>
            <person name="Lipzen A."/>
            <person name="Grimwood J."/>
            <person name="Schmutz J."/>
            <person name="Clum A."/>
            <person name="Reid I.D."/>
            <person name="Moisan M.C."/>
            <person name="Butler G."/>
            <person name="Nguyen T.T.M."/>
            <person name="Dewar K."/>
            <person name="Conant G."/>
            <person name="Drula E."/>
            <person name="Henrissat B."/>
            <person name="Hansel C."/>
            <person name="Singer S."/>
            <person name="Hutchinson M.I."/>
            <person name="de Vries R.P."/>
            <person name="Natvig D.O."/>
            <person name="Powell A.J."/>
            <person name="Tsang A."/>
            <person name="Grigoriev I.V."/>
        </authorList>
    </citation>
    <scope>NUCLEOTIDE SEQUENCE [LARGE SCALE GENOMIC DNA]</scope>
    <source>
        <strain evidence="3 4">CBS 620.91</strain>
    </source>
</reference>
<dbReference type="Proteomes" id="UP001583172">
    <property type="component" value="Unassembled WGS sequence"/>
</dbReference>
<feature type="signal peptide" evidence="1">
    <location>
        <begin position="1"/>
        <end position="20"/>
    </location>
</feature>
<evidence type="ECO:0000256" key="1">
    <source>
        <dbReference type="SAM" id="SignalP"/>
    </source>
</evidence>
<gene>
    <name evidence="3" type="ORF">VTJ49DRAFT_1430</name>
</gene>
<dbReference type="InterPro" id="IPR029226">
    <property type="entry name" value="Ecp2-like"/>
</dbReference>
<dbReference type="Pfam" id="PF14856">
    <property type="entry name" value="Hce2"/>
    <property type="match status" value="1"/>
</dbReference>
<proteinExistence type="predicted"/>
<dbReference type="EMBL" id="JAZGSY010000152">
    <property type="protein sequence ID" value="KAL1839528.1"/>
    <property type="molecule type" value="Genomic_DNA"/>
</dbReference>
<sequence>MQFKTLVTILTAAFAAGVTAAPAPAAEPVNAPVPATDEGLYLRALSEAGTSEPLSPLLAARAPKDTCGHSSFNGDTNDNSPTIADCQRLASNLSGEGTWMVYVYHGTKTLATYGTCKFTATTISQTGTYVGDTDVQDLIRDSIRMFGKNGRIGAYGAMNCHPASEAVFWSIRRN</sequence>
<feature type="domain" description="Ecp2 effector protein-like" evidence="2">
    <location>
        <begin position="66"/>
        <end position="160"/>
    </location>
</feature>
<accession>A0ABR3VCG2</accession>
<evidence type="ECO:0000313" key="4">
    <source>
        <dbReference type="Proteomes" id="UP001583172"/>
    </source>
</evidence>
<feature type="chain" id="PRO_5046540092" description="Ecp2 effector protein-like domain-containing protein" evidence="1">
    <location>
        <begin position="21"/>
        <end position="174"/>
    </location>
</feature>
<evidence type="ECO:0000259" key="2">
    <source>
        <dbReference type="Pfam" id="PF14856"/>
    </source>
</evidence>
<organism evidence="3 4">
    <name type="scientific">Humicola insolens</name>
    <name type="common">Soft-rot fungus</name>
    <dbReference type="NCBI Taxonomy" id="85995"/>
    <lineage>
        <taxon>Eukaryota</taxon>
        <taxon>Fungi</taxon>
        <taxon>Dikarya</taxon>
        <taxon>Ascomycota</taxon>
        <taxon>Pezizomycotina</taxon>
        <taxon>Sordariomycetes</taxon>
        <taxon>Sordariomycetidae</taxon>
        <taxon>Sordariales</taxon>
        <taxon>Chaetomiaceae</taxon>
        <taxon>Mycothermus</taxon>
    </lineage>
</organism>
<protein>
    <recommendedName>
        <fullName evidence="2">Ecp2 effector protein-like domain-containing protein</fullName>
    </recommendedName>
</protein>